<accession>A0AC61U892</accession>
<name>A0AC61U892_9MICO</name>
<evidence type="ECO:0000313" key="1">
    <source>
        <dbReference type="EMBL" id="UUZ46077.1"/>
    </source>
</evidence>
<proteinExistence type="predicted"/>
<dbReference type="Proteomes" id="UP001059663">
    <property type="component" value="Chromosome"/>
</dbReference>
<dbReference type="EMBL" id="CP087977">
    <property type="protein sequence ID" value="UUZ46077.1"/>
    <property type="molecule type" value="Genomic_DNA"/>
</dbReference>
<gene>
    <name evidence="1" type="ORF">LP422_09705</name>
</gene>
<organism evidence="1 2">
    <name type="scientific">Janibacter limosus</name>
    <dbReference type="NCBI Taxonomy" id="53458"/>
    <lineage>
        <taxon>Bacteria</taxon>
        <taxon>Bacillati</taxon>
        <taxon>Actinomycetota</taxon>
        <taxon>Actinomycetes</taxon>
        <taxon>Micrococcales</taxon>
        <taxon>Intrasporangiaceae</taxon>
        <taxon>Janibacter</taxon>
    </lineage>
</organism>
<evidence type="ECO:0000313" key="2">
    <source>
        <dbReference type="Proteomes" id="UP001059663"/>
    </source>
</evidence>
<reference evidence="1" key="1">
    <citation type="submission" date="2021-11" db="EMBL/GenBank/DDBJ databases">
        <title>Study of the species diversity of bacterial strains isolated from a unique natural object - Shulgan-Tash cave (Bashkiria).</title>
        <authorList>
            <person name="Sazanova A.L."/>
            <person name="Chirak E.R."/>
            <person name="Safronova V.I."/>
        </authorList>
    </citation>
    <scope>NUCLEOTIDE SEQUENCE</scope>
    <source>
        <strain evidence="1">P1</strain>
    </source>
</reference>
<sequence>MPSDEPLTQVTRLLELPVSDVPIAQLAEAPAPEPAKDLALRIGALRETHRRRESAPGRAPRHRA</sequence>
<protein>
    <submittedName>
        <fullName evidence="1">Uncharacterized protein</fullName>
    </submittedName>
</protein>